<keyword evidence="2" id="KW-1185">Reference proteome</keyword>
<accession>A0A9K3KRG4</accession>
<reference evidence="1" key="1">
    <citation type="journal article" date="2021" name="Sci. Rep.">
        <title>Diploid genomic architecture of Nitzschia inconspicua, an elite biomass production diatom.</title>
        <authorList>
            <person name="Oliver A."/>
            <person name="Podell S."/>
            <person name="Pinowska A."/>
            <person name="Traller J.C."/>
            <person name="Smith S.R."/>
            <person name="McClure R."/>
            <person name="Beliaev A."/>
            <person name="Bohutskyi P."/>
            <person name="Hill E.A."/>
            <person name="Rabines A."/>
            <person name="Zheng H."/>
            <person name="Allen L.Z."/>
            <person name="Kuo A."/>
            <person name="Grigoriev I.V."/>
            <person name="Allen A.E."/>
            <person name="Hazlebeck D."/>
            <person name="Allen E.E."/>
        </authorList>
    </citation>
    <scope>NUCLEOTIDE SEQUENCE</scope>
    <source>
        <strain evidence="1">Hildebrandi</strain>
    </source>
</reference>
<protein>
    <submittedName>
        <fullName evidence="1">Uncharacterized protein</fullName>
    </submittedName>
</protein>
<gene>
    <name evidence="1" type="ORF">IV203_016438</name>
</gene>
<comment type="caution">
    <text evidence="1">The sequence shown here is derived from an EMBL/GenBank/DDBJ whole genome shotgun (WGS) entry which is preliminary data.</text>
</comment>
<evidence type="ECO:0000313" key="1">
    <source>
        <dbReference type="EMBL" id="KAG7347733.1"/>
    </source>
</evidence>
<dbReference type="Proteomes" id="UP000693970">
    <property type="component" value="Unassembled WGS sequence"/>
</dbReference>
<proteinExistence type="predicted"/>
<dbReference type="EMBL" id="JAGRRH010000020">
    <property type="protein sequence ID" value="KAG7347733.1"/>
    <property type="molecule type" value="Genomic_DNA"/>
</dbReference>
<sequence length="292" mass="33230">MAPLSNTEHTACYYDDEDDLCVGLSSPSSSSSLQRKSSLSSSKRIDDSTVSVSFAPEVAVYAVLHINDYSLTERRDTWYGAEEMRQVRQEWKEIVQMMEDCNMSELDNDSEDENEDYLCVRGLEGKTSAGKRRRRQARSISMEVVLDEQVYQEIDDDSGLTDPIMIAMAYHECTFPLQVDAFRQAQKDARAVGQATVEEVKPNKFDFRAVRSKYLSESEMCRRVSSDDATVATTLMADNLDVHTSSNVLFHLPSTNHAIRKRFSSCFIMPLTPKRYARRRPRSSTMSYQADV</sequence>
<evidence type="ECO:0000313" key="2">
    <source>
        <dbReference type="Proteomes" id="UP000693970"/>
    </source>
</evidence>
<organism evidence="1 2">
    <name type="scientific">Nitzschia inconspicua</name>
    <dbReference type="NCBI Taxonomy" id="303405"/>
    <lineage>
        <taxon>Eukaryota</taxon>
        <taxon>Sar</taxon>
        <taxon>Stramenopiles</taxon>
        <taxon>Ochrophyta</taxon>
        <taxon>Bacillariophyta</taxon>
        <taxon>Bacillariophyceae</taxon>
        <taxon>Bacillariophycidae</taxon>
        <taxon>Bacillariales</taxon>
        <taxon>Bacillariaceae</taxon>
        <taxon>Nitzschia</taxon>
    </lineage>
</organism>
<dbReference type="AlphaFoldDB" id="A0A9K3KRG4"/>
<name>A0A9K3KRG4_9STRA</name>
<dbReference type="OrthoDB" id="54106at2759"/>
<reference evidence="1" key="2">
    <citation type="submission" date="2021-04" db="EMBL/GenBank/DDBJ databases">
        <authorList>
            <person name="Podell S."/>
        </authorList>
    </citation>
    <scope>NUCLEOTIDE SEQUENCE</scope>
    <source>
        <strain evidence="1">Hildebrandi</strain>
    </source>
</reference>